<feature type="region of interest" description="Disordered" evidence="1">
    <location>
        <begin position="249"/>
        <end position="276"/>
    </location>
</feature>
<evidence type="ECO:0000256" key="1">
    <source>
        <dbReference type="SAM" id="MobiDB-lite"/>
    </source>
</evidence>
<proteinExistence type="predicted"/>
<dbReference type="EMBL" id="MDYQ01000020">
    <property type="protein sequence ID" value="PRP87388.1"/>
    <property type="molecule type" value="Genomic_DNA"/>
</dbReference>
<comment type="caution">
    <text evidence="2">The sequence shown here is derived from an EMBL/GenBank/DDBJ whole genome shotgun (WGS) entry which is preliminary data.</text>
</comment>
<protein>
    <submittedName>
        <fullName evidence="2">Uncharacterized protein</fullName>
    </submittedName>
</protein>
<name>A0A2P6NU46_9EUKA</name>
<feature type="compositionally biased region" description="Pro residues" evidence="1">
    <location>
        <begin position="80"/>
        <end position="89"/>
    </location>
</feature>
<reference evidence="2 3" key="1">
    <citation type="journal article" date="2018" name="Genome Biol. Evol.">
        <title>Multiple Roots of Fruiting Body Formation in Amoebozoa.</title>
        <authorList>
            <person name="Hillmann F."/>
            <person name="Forbes G."/>
            <person name="Novohradska S."/>
            <person name="Ferling I."/>
            <person name="Riege K."/>
            <person name="Groth M."/>
            <person name="Westermann M."/>
            <person name="Marz M."/>
            <person name="Spaller T."/>
            <person name="Winckler T."/>
            <person name="Schaap P."/>
            <person name="Glockner G."/>
        </authorList>
    </citation>
    <scope>NUCLEOTIDE SEQUENCE [LARGE SCALE GENOMIC DNA]</scope>
    <source>
        <strain evidence="2 3">Jena</strain>
    </source>
</reference>
<dbReference type="AlphaFoldDB" id="A0A2P6NU46"/>
<evidence type="ECO:0000313" key="2">
    <source>
        <dbReference type="EMBL" id="PRP87388.1"/>
    </source>
</evidence>
<dbReference type="Proteomes" id="UP000241769">
    <property type="component" value="Unassembled WGS sequence"/>
</dbReference>
<keyword evidence="3" id="KW-1185">Reference proteome</keyword>
<dbReference type="InParanoid" id="A0A2P6NU46"/>
<evidence type="ECO:0000313" key="3">
    <source>
        <dbReference type="Proteomes" id="UP000241769"/>
    </source>
</evidence>
<gene>
    <name evidence="2" type="ORF">PROFUN_00599</name>
</gene>
<organism evidence="2 3">
    <name type="scientific">Planoprotostelium fungivorum</name>
    <dbReference type="NCBI Taxonomy" id="1890364"/>
    <lineage>
        <taxon>Eukaryota</taxon>
        <taxon>Amoebozoa</taxon>
        <taxon>Evosea</taxon>
        <taxon>Variosea</taxon>
        <taxon>Cavosteliida</taxon>
        <taxon>Cavosteliaceae</taxon>
        <taxon>Planoprotostelium</taxon>
    </lineage>
</organism>
<accession>A0A2P6NU46</accession>
<feature type="region of interest" description="Disordered" evidence="1">
    <location>
        <begin position="72"/>
        <end position="91"/>
    </location>
</feature>
<sequence>MPKPAAECSKCGKRSTVHRTGLCEVCRSNGPEYKARKRQYEMSDKGKKRRKLMLVGATTRVQNSGEDIKMLPKISTSPDITPPGTPPSPFGGLPNYGVATPSNSMSVLVPTSQKVAGALLHNNTWEMTHVEKARGHVMEFLIRKGMVHPTASTRPSCAELQGYLRSLLSRYPCDDLVVGNTMREILDVFLIFITRCHLQDLAYVSQQRASFLPMPVHSVPMNMPTPLPPPQTPTDRLFDLACRSLELPRAEGQTHPASTTEEIELPRLRNPISTTE</sequence>